<name>A0A9D4VF79_ADICA</name>
<protein>
    <submittedName>
        <fullName evidence="1">Uncharacterized protein</fullName>
    </submittedName>
</protein>
<keyword evidence="2" id="KW-1185">Reference proteome</keyword>
<evidence type="ECO:0000313" key="2">
    <source>
        <dbReference type="Proteomes" id="UP000886520"/>
    </source>
</evidence>
<evidence type="ECO:0000313" key="1">
    <source>
        <dbReference type="EMBL" id="KAI5084950.1"/>
    </source>
</evidence>
<accession>A0A9D4VF79</accession>
<reference evidence="1" key="1">
    <citation type="submission" date="2021-01" db="EMBL/GenBank/DDBJ databases">
        <title>Adiantum capillus-veneris genome.</title>
        <authorList>
            <person name="Fang Y."/>
            <person name="Liao Q."/>
        </authorList>
    </citation>
    <scope>NUCLEOTIDE SEQUENCE</scope>
    <source>
        <strain evidence="1">H3</strain>
        <tissue evidence="1">Leaf</tissue>
    </source>
</reference>
<proteinExistence type="predicted"/>
<gene>
    <name evidence="1" type="ORF">GOP47_0001119</name>
</gene>
<organism evidence="1 2">
    <name type="scientific">Adiantum capillus-veneris</name>
    <name type="common">Maidenhair fern</name>
    <dbReference type="NCBI Taxonomy" id="13818"/>
    <lineage>
        <taxon>Eukaryota</taxon>
        <taxon>Viridiplantae</taxon>
        <taxon>Streptophyta</taxon>
        <taxon>Embryophyta</taxon>
        <taxon>Tracheophyta</taxon>
        <taxon>Polypodiopsida</taxon>
        <taxon>Polypodiidae</taxon>
        <taxon>Polypodiales</taxon>
        <taxon>Pteridineae</taxon>
        <taxon>Pteridaceae</taxon>
        <taxon>Vittarioideae</taxon>
        <taxon>Adiantum</taxon>
    </lineage>
</organism>
<dbReference type="AlphaFoldDB" id="A0A9D4VF79"/>
<dbReference type="EMBL" id="JABFUD020000001">
    <property type="protein sequence ID" value="KAI5084950.1"/>
    <property type="molecule type" value="Genomic_DNA"/>
</dbReference>
<dbReference type="Proteomes" id="UP000886520">
    <property type="component" value="Chromosome 1"/>
</dbReference>
<comment type="caution">
    <text evidence="1">The sequence shown here is derived from an EMBL/GenBank/DDBJ whole genome shotgun (WGS) entry which is preliminary data.</text>
</comment>
<sequence>MVCLAKVKSRKAKKKLEMGLLKPTIYGYSLTMELRRSMKPNGSSSLKEVVASSLVSRFGSSFQCVPPVWRAAVQESISPVSKDTVLAEVCMHEANEDVKSSQENFEDVGKAMVEVVQEEASQRDGQPCPTDWVEERQCNPKGVDNVNIPENEVIDHGFLSPLEDDMVVEEVLEAQLSVQAMVVEQSDFLSHEVVEDEASQVMVDEDWHGGVCAI</sequence>